<dbReference type="SUPFAM" id="SSF46955">
    <property type="entry name" value="Putative DNA-binding domain"/>
    <property type="match status" value="1"/>
</dbReference>
<accession>A0AAW9K1B2</accession>
<evidence type="ECO:0000313" key="2">
    <source>
        <dbReference type="EMBL" id="MDZ5759660.1"/>
    </source>
</evidence>
<dbReference type="RefSeq" id="WP_157456461.1">
    <property type="nucleotide sequence ID" value="NZ_CP045040.1"/>
</dbReference>
<organism evidence="2 3">
    <name type="scientific">Carnobacterium maltaromaticum</name>
    <name type="common">Carnobacterium piscicola</name>
    <dbReference type="NCBI Taxonomy" id="2751"/>
    <lineage>
        <taxon>Bacteria</taxon>
        <taxon>Bacillati</taxon>
        <taxon>Bacillota</taxon>
        <taxon>Bacilli</taxon>
        <taxon>Lactobacillales</taxon>
        <taxon>Carnobacteriaceae</taxon>
        <taxon>Carnobacterium</taxon>
    </lineage>
</organism>
<dbReference type="InterPro" id="IPR009061">
    <property type="entry name" value="DNA-bd_dom_put_sf"/>
</dbReference>
<sequence length="75" mass="8657">MQLEFSNELPSGVTGGKFIENRYKKLKMACAYSGVSLSTFQRWVNKGEIKKIRIDGSTLYDKKEIDEFMNKNKLC</sequence>
<protein>
    <submittedName>
        <fullName evidence="2">Helix-turn-helix domain-containing protein</fullName>
    </submittedName>
</protein>
<evidence type="ECO:0000313" key="3">
    <source>
        <dbReference type="Proteomes" id="UP001290462"/>
    </source>
</evidence>
<dbReference type="InterPro" id="IPR041657">
    <property type="entry name" value="HTH_17"/>
</dbReference>
<dbReference type="Pfam" id="PF12728">
    <property type="entry name" value="HTH_17"/>
    <property type="match status" value="1"/>
</dbReference>
<dbReference type="AlphaFoldDB" id="A0AAW9K1B2"/>
<gene>
    <name evidence="2" type="ORF">RAK27_13440</name>
</gene>
<dbReference type="Proteomes" id="UP001290462">
    <property type="component" value="Unassembled WGS sequence"/>
</dbReference>
<proteinExistence type="predicted"/>
<evidence type="ECO:0000259" key="1">
    <source>
        <dbReference type="Pfam" id="PF12728"/>
    </source>
</evidence>
<dbReference type="EMBL" id="JAVBVO010000003">
    <property type="protein sequence ID" value="MDZ5759660.1"/>
    <property type="molecule type" value="Genomic_DNA"/>
</dbReference>
<feature type="domain" description="Helix-turn-helix" evidence="1">
    <location>
        <begin position="29"/>
        <end position="72"/>
    </location>
</feature>
<reference evidence="2" key="1">
    <citation type="submission" date="2023-08" db="EMBL/GenBank/DDBJ databases">
        <title>Genomic characterization of piscicolin 126 produced by Carnobacterium maltaromaticum CM22 strain isolated from salmon (Salmo salar).</title>
        <authorList>
            <person name="Gonzalez-Gragera E."/>
            <person name="Garcia-Lopez J.D."/>
            <person name="Teso-Perez C."/>
            <person name="Gimenez-Hernandez I."/>
            <person name="Peralta-Sanchez J.M."/>
            <person name="Valdivia E."/>
            <person name="Montalban-Lopez M."/>
            <person name="Martin-Platero A.M."/>
            <person name="Banos A."/>
            <person name="Martinez-Bueno M."/>
        </authorList>
    </citation>
    <scope>NUCLEOTIDE SEQUENCE</scope>
    <source>
        <strain evidence="2">CM22</strain>
    </source>
</reference>
<comment type="caution">
    <text evidence="2">The sequence shown here is derived from an EMBL/GenBank/DDBJ whole genome shotgun (WGS) entry which is preliminary data.</text>
</comment>
<name>A0AAW9K1B2_CARML</name>